<reference evidence="1 2" key="1">
    <citation type="submission" date="2018-11" db="EMBL/GenBank/DDBJ databases">
        <title>Complete genome sequence of Leptospira kmetyi isolate LS 001/16 from soil sample associated with a leptospirosis patient in Kelantan.</title>
        <authorList>
            <person name="Muhammad Yusoff F."/>
            <person name="Muhammad Yusoff S."/>
            <person name="Ahmad M.N."/>
            <person name="Yusof N.Y."/>
            <person name="Aziah I."/>
        </authorList>
    </citation>
    <scope>NUCLEOTIDE SEQUENCE [LARGE SCALE GENOMIC DNA]</scope>
    <source>
        <strain evidence="1 2">LS 001/16</strain>
    </source>
</reference>
<gene>
    <name evidence="1" type="ORF">EFP84_10965</name>
</gene>
<evidence type="ECO:0000313" key="1">
    <source>
        <dbReference type="EMBL" id="AYV55977.1"/>
    </source>
</evidence>
<accession>A0AAD0UTS8</accession>
<sequence length="64" mass="7663">MTEKWKSAKKNKKTIHTKTRPWKTELNTDVVLKRDETVLNFSTLFQAEFRIEINFLIFFGESNL</sequence>
<dbReference type="EMBL" id="CP033614">
    <property type="protein sequence ID" value="AYV55977.1"/>
    <property type="molecule type" value="Genomic_DNA"/>
</dbReference>
<dbReference type="KEGG" id="lkm:EFP84_10965"/>
<organism evidence="1 2">
    <name type="scientific">Leptospira kmetyi</name>
    <dbReference type="NCBI Taxonomy" id="408139"/>
    <lineage>
        <taxon>Bacteria</taxon>
        <taxon>Pseudomonadati</taxon>
        <taxon>Spirochaetota</taxon>
        <taxon>Spirochaetia</taxon>
        <taxon>Leptospirales</taxon>
        <taxon>Leptospiraceae</taxon>
        <taxon>Leptospira</taxon>
    </lineage>
</organism>
<dbReference type="Proteomes" id="UP000276407">
    <property type="component" value="Chromosome 1"/>
</dbReference>
<protein>
    <submittedName>
        <fullName evidence="1">Uncharacterized protein</fullName>
    </submittedName>
</protein>
<dbReference type="AlphaFoldDB" id="A0AAD0UTS8"/>
<name>A0AAD0UTS8_9LEPT</name>
<evidence type="ECO:0000313" key="2">
    <source>
        <dbReference type="Proteomes" id="UP000276407"/>
    </source>
</evidence>
<proteinExistence type="predicted"/>